<protein>
    <submittedName>
        <fullName evidence="2">Uncharacterized protein</fullName>
    </submittedName>
</protein>
<evidence type="ECO:0000313" key="2">
    <source>
        <dbReference type="EMBL" id="ABZ07697.1"/>
    </source>
</evidence>
<feature type="transmembrane region" description="Helical" evidence="1">
    <location>
        <begin position="71"/>
        <end position="90"/>
    </location>
</feature>
<dbReference type="EMBL" id="EU016607">
    <property type="protein sequence ID" value="ABZ07697.1"/>
    <property type="molecule type" value="Genomic_DNA"/>
</dbReference>
<feature type="transmembrane region" description="Helical" evidence="1">
    <location>
        <begin position="146"/>
        <end position="167"/>
    </location>
</feature>
<keyword evidence="1" id="KW-0812">Transmembrane</keyword>
<feature type="transmembrane region" description="Helical" evidence="1">
    <location>
        <begin position="179"/>
        <end position="202"/>
    </location>
</feature>
<feature type="transmembrane region" description="Helical" evidence="1">
    <location>
        <begin position="110"/>
        <end position="137"/>
    </location>
</feature>
<name>B3T538_9ZZZZ</name>
<feature type="transmembrane region" description="Helical" evidence="1">
    <location>
        <begin position="267"/>
        <end position="288"/>
    </location>
</feature>
<accession>B3T538</accession>
<keyword evidence="1" id="KW-0472">Membrane</keyword>
<feature type="transmembrane region" description="Helical" evidence="1">
    <location>
        <begin position="232"/>
        <end position="255"/>
    </location>
</feature>
<dbReference type="AlphaFoldDB" id="B3T538"/>
<proteinExistence type="predicted"/>
<reference evidence="2" key="1">
    <citation type="journal article" date="2008" name="ISME J.">
        <title>Genomic patterns of recombination, clonal divergence and environment in marine microbial populations.</title>
        <authorList>
            <person name="Konstantinidis K.T."/>
            <person name="Delong E.F."/>
        </authorList>
    </citation>
    <scope>NUCLEOTIDE SEQUENCE</scope>
</reference>
<gene>
    <name evidence="2" type="ORF">ALOHA_HF4000ANIW137P11ctg1g9</name>
</gene>
<keyword evidence="1" id="KW-1133">Transmembrane helix</keyword>
<evidence type="ECO:0000256" key="1">
    <source>
        <dbReference type="SAM" id="Phobius"/>
    </source>
</evidence>
<organism evidence="2">
    <name type="scientific">uncultured marine microorganism HF4000_ANIW137P11</name>
    <dbReference type="NCBI Taxonomy" id="455534"/>
    <lineage>
        <taxon>unclassified sequences</taxon>
        <taxon>environmental samples</taxon>
    </lineage>
</organism>
<sequence length="393" mass="43024">MNRRPETMSEGETRAALDEHALPATVRLSDLESPLNLAERDERLAPLDSLLEEYIFHTRIIRERWRVNEGLIILLGMFAMILGSWDLGIGELAGGGDYNRVGIFGDESGFLHIADLSLIFALLSIIAWVGIFALLWIRSPLMRENLVYMTLATFGVTLGHLSSHANAISFPFDATANDWAGVGIGNLVLLFLSIIVVHKAVIETRDIHVQERHAHPDPRVVQKAWRDHSLKVWSLSLGAWMILINITAWAGAHAVAPRPPLTNDMTLFVTLHVLSGIAAIAVWTHVLWYPQFMLGASADRIQSIRAREVAGEIVPQASKRRQGRCPICDVDTAAVKHADGIIEVPCGAEGCDGRGMPGAACPDCEALLPTRIGCLSCGSNTTVASHFTRAEAW</sequence>